<gene>
    <name evidence="1" type="ORF">B1207_11345</name>
</gene>
<organism evidence="1 2">
    <name type="scientific">Legionella quinlivanii</name>
    <dbReference type="NCBI Taxonomy" id="45073"/>
    <lineage>
        <taxon>Bacteria</taxon>
        <taxon>Pseudomonadati</taxon>
        <taxon>Pseudomonadota</taxon>
        <taxon>Gammaproteobacteria</taxon>
        <taxon>Legionellales</taxon>
        <taxon>Legionellaceae</taxon>
        <taxon>Legionella</taxon>
    </lineage>
</organism>
<dbReference type="Proteomes" id="UP000249458">
    <property type="component" value="Unassembled WGS sequence"/>
</dbReference>
<proteinExistence type="predicted"/>
<comment type="caution">
    <text evidence="1">The sequence shown here is derived from an EMBL/GenBank/DDBJ whole genome shotgun (WGS) entry which is preliminary data.</text>
</comment>
<accession>A0A364LHG3</accession>
<reference evidence="1 2" key="1">
    <citation type="submission" date="2017-02" db="EMBL/GenBank/DDBJ databases">
        <title>Legionella quilivanii strain from human: case report and whole genome sequencing analysis.</title>
        <authorList>
            <person name="Lalancette C."/>
            <person name="Leduc J.-M."/>
            <person name="Levesque S."/>
            <person name="Fournier E."/>
            <person name="Saoud J."/>
            <person name="Faucher S.P."/>
            <person name="Bernard K."/>
            <person name="Martineau C."/>
            <person name="Longtin J."/>
        </authorList>
    </citation>
    <scope>NUCLEOTIDE SEQUENCE [LARGE SCALE GENOMIC DNA]</scope>
    <source>
        <strain evidence="1 2">ID143958</strain>
    </source>
</reference>
<dbReference type="SUPFAM" id="SSF51905">
    <property type="entry name" value="FAD/NAD(P)-binding domain"/>
    <property type="match status" value="1"/>
</dbReference>
<evidence type="ECO:0000313" key="1">
    <source>
        <dbReference type="EMBL" id="RAP35681.1"/>
    </source>
</evidence>
<dbReference type="EMBL" id="MVJN01000008">
    <property type="protein sequence ID" value="RAP35681.1"/>
    <property type="molecule type" value="Genomic_DNA"/>
</dbReference>
<protein>
    <submittedName>
        <fullName evidence="1">Uncharacterized protein</fullName>
    </submittedName>
</protein>
<name>A0A364LHG3_9GAMM</name>
<evidence type="ECO:0000313" key="2">
    <source>
        <dbReference type="Proteomes" id="UP000249458"/>
    </source>
</evidence>
<dbReference type="Gene3D" id="3.50.50.60">
    <property type="entry name" value="FAD/NAD(P)-binding domain"/>
    <property type="match status" value="1"/>
</dbReference>
<dbReference type="RefSeq" id="WP_112220077.1">
    <property type="nucleotide sequence ID" value="NZ_MVJN01000008.1"/>
</dbReference>
<sequence>MFKTICIAGDGPIGLYLAIRLTQLGVKNVKLIGKREGVYTRPGQVTIQTFENISDKINHHLFVHRSSDIHIANNHLKELERELYQYAVSLNIQFIHQSFYQVSDAKNIIIVDKENKQTLETCDLLFDASGSKRVVVTDINKKENSPQFIVSDVSYNPLRRHYQTQVVMDAESVERITLKRGIMSLFQPELTISEKLKRKLAFYEVYKKYGWPTFATPEVHRFIFQKNKVILCAEKPANMPEEFNDEWVRELLACETLQPDLRFKDLPPARKYKKKPRKQEFDVNPKKIEPFFREATPCCPAIIPIGDALFEPDFRLGQGVNEGIKRVDAFLECIQVNEGEITSIEWNAYTQNLKELISAQTKSIQEEYSERIRKIDCAEFYEEEKIKRLIEDSSIVAEDQILEEGKRLFDLFNELTKMPTNFRHRLAEFKFSLSQKIKLSQKFDQKGKLIGENDYYIKQSLLEEALTFHNPGRLKNEIERALLELAEDYLQAALCALKTKCNSRVTAQFFKQSFKIYELVFSRINQCVFYTSSFFKVSSKNSTPIFLLISLHKAIELFGDSSNFQNRIDKLNYFKLMTMMKVILKESSSIRNIKNTATYNEIKTLYADLTTRNYLSIDKRNQLTHIIGDIERNFQKSEPSYSMWLH</sequence>
<dbReference type="InterPro" id="IPR036188">
    <property type="entry name" value="FAD/NAD-bd_sf"/>
</dbReference>
<dbReference type="AlphaFoldDB" id="A0A364LHG3"/>